<keyword evidence="1" id="KW-0472">Membrane</keyword>
<feature type="non-terminal residue" evidence="2">
    <location>
        <position position="32"/>
    </location>
</feature>
<evidence type="ECO:0000313" key="2">
    <source>
        <dbReference type="EMBL" id="GAG64899.1"/>
    </source>
</evidence>
<accession>X0Z767</accession>
<dbReference type="AlphaFoldDB" id="X0Z767"/>
<keyword evidence="1" id="KW-0812">Transmembrane</keyword>
<gene>
    <name evidence="2" type="ORF">S01H4_00768</name>
</gene>
<dbReference type="EMBL" id="BART01000116">
    <property type="protein sequence ID" value="GAG64899.1"/>
    <property type="molecule type" value="Genomic_DNA"/>
</dbReference>
<feature type="transmembrane region" description="Helical" evidence="1">
    <location>
        <begin position="12"/>
        <end position="31"/>
    </location>
</feature>
<organism evidence="2">
    <name type="scientific">marine sediment metagenome</name>
    <dbReference type="NCBI Taxonomy" id="412755"/>
    <lineage>
        <taxon>unclassified sequences</taxon>
        <taxon>metagenomes</taxon>
        <taxon>ecological metagenomes</taxon>
    </lineage>
</organism>
<comment type="caution">
    <text evidence="2">The sequence shown here is derived from an EMBL/GenBank/DDBJ whole genome shotgun (WGS) entry which is preliminary data.</text>
</comment>
<sequence>MAKEKRVGLNVFEKYLTVWVLLCIFIGIIFGK</sequence>
<evidence type="ECO:0008006" key="3">
    <source>
        <dbReference type="Google" id="ProtNLM"/>
    </source>
</evidence>
<evidence type="ECO:0000256" key="1">
    <source>
        <dbReference type="SAM" id="Phobius"/>
    </source>
</evidence>
<reference evidence="2" key="1">
    <citation type="journal article" date="2014" name="Front. Microbiol.">
        <title>High frequency of phylogenetically diverse reductive dehalogenase-homologous genes in deep subseafloor sedimentary metagenomes.</title>
        <authorList>
            <person name="Kawai M."/>
            <person name="Futagami T."/>
            <person name="Toyoda A."/>
            <person name="Takaki Y."/>
            <person name="Nishi S."/>
            <person name="Hori S."/>
            <person name="Arai W."/>
            <person name="Tsubouchi T."/>
            <person name="Morono Y."/>
            <person name="Uchiyama I."/>
            <person name="Ito T."/>
            <person name="Fujiyama A."/>
            <person name="Inagaki F."/>
            <person name="Takami H."/>
        </authorList>
    </citation>
    <scope>NUCLEOTIDE SEQUENCE</scope>
    <source>
        <strain evidence="2">Expedition CK06-06</strain>
    </source>
</reference>
<protein>
    <recommendedName>
        <fullName evidence="3">Arsenical-resistance protein</fullName>
    </recommendedName>
</protein>
<proteinExistence type="predicted"/>
<keyword evidence="1" id="KW-1133">Transmembrane helix</keyword>
<name>X0Z767_9ZZZZ</name>